<gene>
    <name evidence="2" type="ORF">RD110_14105</name>
</gene>
<proteinExistence type="predicted"/>
<keyword evidence="1" id="KW-0812">Transmembrane</keyword>
<dbReference type="Proteomes" id="UP000186609">
    <property type="component" value="Chromosome"/>
</dbReference>
<sequence>MATLKTIKRLQNLIWILVYGGLLTLVLGVFTERSDEPLGWTMVVGGGVVAAIGFALIFVRARLKLDPP</sequence>
<dbReference type="AlphaFoldDB" id="A0A1P8JWQ6"/>
<dbReference type="KEGG" id="rhy:RD110_14105"/>
<reference evidence="2 3" key="1">
    <citation type="submission" date="2017-01" db="EMBL/GenBank/DDBJ databases">
        <authorList>
            <person name="Mah S.A."/>
            <person name="Swanson W.J."/>
            <person name="Moy G.W."/>
            <person name="Vacquier V.D."/>
        </authorList>
    </citation>
    <scope>NUCLEOTIDE SEQUENCE [LARGE SCALE GENOMIC DNA]</scope>
    <source>
        <strain evidence="2 3">DCY110</strain>
    </source>
</reference>
<accession>A0A1P8JWQ6</accession>
<keyword evidence="1" id="KW-0472">Membrane</keyword>
<keyword evidence="3" id="KW-1185">Reference proteome</keyword>
<protein>
    <submittedName>
        <fullName evidence="2">Uncharacterized protein</fullName>
    </submittedName>
</protein>
<dbReference type="STRING" id="1842727.RD110_14105"/>
<evidence type="ECO:0000256" key="1">
    <source>
        <dbReference type="SAM" id="Phobius"/>
    </source>
</evidence>
<evidence type="ECO:0000313" key="3">
    <source>
        <dbReference type="Proteomes" id="UP000186609"/>
    </source>
</evidence>
<keyword evidence="1" id="KW-1133">Transmembrane helix</keyword>
<organism evidence="2 3">
    <name type="scientific">Rhodoferax koreensis</name>
    <dbReference type="NCBI Taxonomy" id="1842727"/>
    <lineage>
        <taxon>Bacteria</taxon>
        <taxon>Pseudomonadati</taxon>
        <taxon>Pseudomonadota</taxon>
        <taxon>Betaproteobacteria</taxon>
        <taxon>Burkholderiales</taxon>
        <taxon>Comamonadaceae</taxon>
        <taxon>Rhodoferax</taxon>
    </lineage>
</organism>
<feature type="transmembrane region" description="Helical" evidence="1">
    <location>
        <begin position="12"/>
        <end position="31"/>
    </location>
</feature>
<name>A0A1P8JWQ6_9BURK</name>
<dbReference type="RefSeq" id="WP_076200071.1">
    <property type="nucleotide sequence ID" value="NZ_CP019236.1"/>
</dbReference>
<evidence type="ECO:0000313" key="2">
    <source>
        <dbReference type="EMBL" id="APW38192.1"/>
    </source>
</evidence>
<dbReference type="EMBL" id="CP019236">
    <property type="protein sequence ID" value="APW38192.1"/>
    <property type="molecule type" value="Genomic_DNA"/>
</dbReference>
<feature type="transmembrane region" description="Helical" evidence="1">
    <location>
        <begin position="37"/>
        <end position="59"/>
    </location>
</feature>